<organism evidence="1 2">
    <name type="scientific">Subsaximicrobium wynnwilliamsii</name>
    <dbReference type="NCBI Taxonomy" id="291179"/>
    <lineage>
        <taxon>Bacteria</taxon>
        <taxon>Pseudomonadati</taxon>
        <taxon>Bacteroidota</taxon>
        <taxon>Flavobacteriia</taxon>
        <taxon>Flavobacteriales</taxon>
        <taxon>Flavobacteriaceae</taxon>
        <taxon>Subsaximicrobium</taxon>
    </lineage>
</organism>
<keyword evidence="2" id="KW-1185">Reference proteome</keyword>
<dbReference type="Proteomes" id="UP000321578">
    <property type="component" value="Unassembled WGS sequence"/>
</dbReference>
<dbReference type="OrthoDB" id="1118033at2"/>
<evidence type="ECO:0000313" key="2">
    <source>
        <dbReference type="Proteomes" id="UP000321578"/>
    </source>
</evidence>
<reference evidence="1 2" key="1">
    <citation type="submission" date="2019-08" db="EMBL/GenBank/DDBJ databases">
        <title>Genomes of Subsaximicrobium wynnwilliamsii strains.</title>
        <authorList>
            <person name="Bowman J.P."/>
        </authorList>
    </citation>
    <scope>NUCLEOTIDE SEQUENCE [LARGE SCALE GENOMIC DNA]</scope>
    <source>
        <strain evidence="1 2">2-80-2</strain>
    </source>
</reference>
<gene>
    <name evidence="1" type="ORF">ESY86_16345</name>
</gene>
<name>A0A5C6ZEM7_9FLAO</name>
<sequence>MDYHIIINDVKTVEQLDDAWNDQDYRALLSELGLEDTKDSKTQELWELLLMALSELEPNEAAALVLKYRMSDALNENQIEQLSHEMQLDKISEEYPNIGLHHELFNVNQLLFKAYNGTFPNAKATIVEFDMTPKQKNAEAVTKEHIVKAFDKTLYKGSVIKRLFSNHIAGEEAFDEAEDIIWTLEDKGNNHYKLVTSEYWMSKDDFTEAEFDAKVIEFEEEEVD</sequence>
<evidence type="ECO:0000313" key="1">
    <source>
        <dbReference type="EMBL" id="TXD87602.1"/>
    </source>
</evidence>
<dbReference type="RefSeq" id="WP_147087674.1">
    <property type="nucleotide sequence ID" value="NZ_VORM01000024.1"/>
</dbReference>
<proteinExistence type="predicted"/>
<comment type="caution">
    <text evidence="1">The sequence shown here is derived from an EMBL/GenBank/DDBJ whole genome shotgun (WGS) entry which is preliminary data.</text>
</comment>
<accession>A0A5C6ZEM7</accession>
<protein>
    <submittedName>
        <fullName evidence="1">Uncharacterized protein</fullName>
    </submittedName>
</protein>
<dbReference type="AlphaFoldDB" id="A0A5C6ZEM7"/>
<dbReference type="EMBL" id="VORO01000022">
    <property type="protein sequence ID" value="TXD87602.1"/>
    <property type="molecule type" value="Genomic_DNA"/>
</dbReference>